<feature type="region of interest" description="Disordered" evidence="5">
    <location>
        <begin position="575"/>
        <end position="623"/>
    </location>
</feature>
<dbReference type="SUPFAM" id="SSF46785">
    <property type="entry name" value="Winged helix' DNA-binding domain"/>
    <property type="match status" value="1"/>
</dbReference>
<feature type="compositionally biased region" description="Polar residues" evidence="5">
    <location>
        <begin position="685"/>
        <end position="700"/>
    </location>
</feature>
<dbReference type="InterPro" id="IPR027244">
    <property type="entry name" value="IML1"/>
</dbReference>
<feature type="region of interest" description="Disordered" evidence="5">
    <location>
        <begin position="637"/>
        <end position="730"/>
    </location>
</feature>
<proteinExistence type="inferred from homology"/>
<evidence type="ECO:0000313" key="7">
    <source>
        <dbReference type="EMBL" id="PPQ66658.1"/>
    </source>
</evidence>
<organism evidence="7 8">
    <name type="scientific">Gymnopilus dilepis</name>
    <dbReference type="NCBI Taxonomy" id="231916"/>
    <lineage>
        <taxon>Eukaryota</taxon>
        <taxon>Fungi</taxon>
        <taxon>Dikarya</taxon>
        <taxon>Basidiomycota</taxon>
        <taxon>Agaricomycotina</taxon>
        <taxon>Agaricomycetes</taxon>
        <taxon>Agaricomycetidae</taxon>
        <taxon>Agaricales</taxon>
        <taxon>Agaricineae</taxon>
        <taxon>Hymenogastraceae</taxon>
        <taxon>Gymnopilus</taxon>
    </lineage>
</organism>
<dbReference type="GO" id="GO:1990130">
    <property type="term" value="C:GATOR1 complex"/>
    <property type="evidence" value="ECO:0007669"/>
    <property type="project" value="TreeGrafter"/>
</dbReference>
<protein>
    <recommendedName>
        <fullName evidence="3">Vacuolar membrane-associated protein IML1</fullName>
    </recommendedName>
    <alternativeName>
        <fullName evidence="4">Vacuolar membrane-associated protein iml1</fullName>
    </alternativeName>
</protein>
<name>A0A409VK85_9AGAR</name>
<feature type="domain" description="DEP" evidence="6">
    <location>
        <begin position="1164"/>
        <end position="1239"/>
    </location>
</feature>
<accession>A0A409VK85</accession>
<dbReference type="PANTHER" id="PTHR13179">
    <property type="entry name" value="DEP DOMAIN CONTAINING PROTEIN 5"/>
    <property type="match status" value="1"/>
</dbReference>
<feature type="compositionally biased region" description="Low complexity" evidence="5">
    <location>
        <begin position="662"/>
        <end position="672"/>
    </location>
</feature>
<evidence type="ECO:0000256" key="1">
    <source>
        <dbReference type="ARBA" id="ARBA00004148"/>
    </source>
</evidence>
<reference evidence="7 8" key="1">
    <citation type="journal article" date="2018" name="Evol. Lett.">
        <title>Horizontal gene cluster transfer increased hallucinogenic mushroom diversity.</title>
        <authorList>
            <person name="Reynolds H.T."/>
            <person name="Vijayakumar V."/>
            <person name="Gluck-Thaler E."/>
            <person name="Korotkin H.B."/>
            <person name="Matheny P.B."/>
            <person name="Slot J.C."/>
        </authorList>
    </citation>
    <scope>NUCLEOTIDE SEQUENCE [LARGE SCALE GENOMIC DNA]</scope>
    <source>
        <strain evidence="7 8">SRW20</strain>
    </source>
</reference>
<keyword evidence="8" id="KW-1185">Reference proteome</keyword>
<evidence type="ECO:0000313" key="8">
    <source>
        <dbReference type="Proteomes" id="UP000284706"/>
    </source>
</evidence>
<dbReference type="OrthoDB" id="39497at2759"/>
<gene>
    <name evidence="7" type="ORF">CVT26_009412</name>
</gene>
<sequence length="1537" mass="174059">MAASREQSQYGRRRSNTAQSTFRPVPSPVTSPLNIGDTRILNAWVHDVKDSPSIVFNHAWWPGVQEGDCLRISSTTSEDPEASFLFTVPKEDPSSKPQLQISVPRPIADVFGLRNNSEVVLTKVDKASCSADYVEFIFQDQYLGRNDMWRLGKYLAGQCVYKDQEVSFIGGIAAKIHNIYIGGQKVSAACMTTSTKAVYRSFSAKITIFIQVCRELWEFAGDGERYNEKIVHSFLPALFGKWKEAGTNHTVTIVLVSRVFYDESEIDYAAGPLRRDERGNWYKDFFKVITDLEVIHEWKPTLVSLKNSFWDFQRDILLTHHYHRATLDSGVGAPSQVRLVGRLSYAQDGPILEALNLGLNPTETHYVDRSLNLTGSSTLLISPGTGYFRVSKQLLRLTTTRMLDQGFVLDLILLNKPPLHQSPIFSFQAVDLTAKSSTDSGDYKDGKLEKEKRVASALSDPLWGGNDDSTADARQKKTFYWEPFWISTTFWDKQMDLPFRQDRFVARAKMHEIQMLGLLEHDVLSSIEVPYLADPKPQAKALPEGEELTGITKEEADKFDVDTFALTSNYNVTLNSSSNATGPASVRPTAEKRASQRHSTIGRIDTIEESPKPKIHKELPSEGLPISEIVATSVTALNTSPTPSLRSVRSTSSKPPPRSGTLSKSSLASKLAPSWLFNPFRSGPSEPQTTQVSASASPTSLMEKVSRPPSITTMPSSPIKVPPSKPTVASTQPIQPVAIKNKTANRSSWSRTYEEETLAPHRSSFLKRSPINTPPRDEILTGKRRSITGSLPYSIPSSASPGVIVNPTRPHPFVAYPEASLARRWQHVYPQPMYKHDHKWKSIVTPGCLPLTVEHFPSNSELESSYDMFSYEFIIDPSEMRSFLVKPPVIKGNADETRKAWALVVMRGMAAVRLAQGFQFILKPHKQQPEEEKFSFRRTKSFMGEEETDYFPSGAAEVLSSTTHPVYLSMTNEIHRISYTGEAIQVKRYVRRTNPTRPFNYQCLIWPKLGVGYTELTTEFRSHGLENYGWNRLDMLVAGYEHHFNESLRYWRTRFIVIPSADRPQITTGPSGEQLNDEEARILGIEKLADIFTKLRWQPPEEKILHPPVRFLPTTLDPAMSVLDEALMDQLDQIHAQGPLRKKMKSEREIGEMSLSAIAKAMREEDGLPIKNYHWHGSQYPDSFIGYDFVTWLVREFRDVSSRAQATDWGVKLLEQGLFEHCRGYHSFLDGHYYYRLKGEYSVHMTPKYWFTGGRRATDEGILRPQVQSSTSLKSLQKASGVPARNKNKKRLILSQTMVIDVDPNKRSDQAESVILHHDIIHNPATVFHFELQWIGTTARCIEDQLRVWSRTIERYGLKLVEAYVTQISDIRDHNAFQSCYPMRLAHPPPVIPDLEKRLPEGIQPVNYFEYALLQKFGFIVDVEAADLYPEQVDVVYSYRRSPYRYSQFVHRSGVAFIQLLGGYKGFLFLTNRLMGPGRMGSTKSKDHQPAVAAEAIRQQMADFCMDKERLQKFYDETIARLPPAPSLVEEPPPLTI</sequence>
<dbReference type="Proteomes" id="UP000284706">
    <property type="component" value="Unassembled WGS sequence"/>
</dbReference>
<dbReference type="Pfam" id="PF12257">
    <property type="entry name" value="IML1"/>
    <property type="match status" value="1"/>
</dbReference>
<dbReference type="GO" id="GO:0005774">
    <property type="term" value="C:vacuolar membrane"/>
    <property type="evidence" value="ECO:0007669"/>
    <property type="project" value="UniProtKB-SubCell"/>
</dbReference>
<dbReference type="GO" id="GO:1904262">
    <property type="term" value="P:negative regulation of TORC1 signaling"/>
    <property type="evidence" value="ECO:0007669"/>
    <property type="project" value="TreeGrafter"/>
</dbReference>
<dbReference type="GO" id="GO:0035556">
    <property type="term" value="P:intracellular signal transduction"/>
    <property type="evidence" value="ECO:0007669"/>
    <property type="project" value="InterPro"/>
</dbReference>
<dbReference type="InterPro" id="IPR036390">
    <property type="entry name" value="WH_DNA-bd_sf"/>
</dbReference>
<evidence type="ECO:0000256" key="3">
    <source>
        <dbReference type="ARBA" id="ARBA00018529"/>
    </source>
</evidence>
<dbReference type="InterPro" id="IPR036388">
    <property type="entry name" value="WH-like_DNA-bd_sf"/>
</dbReference>
<dbReference type="Pfam" id="PF00610">
    <property type="entry name" value="DEP"/>
    <property type="match status" value="1"/>
</dbReference>
<dbReference type="PROSITE" id="PS50186">
    <property type="entry name" value="DEP"/>
    <property type="match status" value="1"/>
</dbReference>
<evidence type="ECO:0000256" key="2">
    <source>
        <dbReference type="ARBA" id="ARBA00005643"/>
    </source>
</evidence>
<comment type="similarity">
    <text evidence="2">Belongs to the IML1 family.</text>
</comment>
<dbReference type="InterPro" id="IPR000591">
    <property type="entry name" value="DEP_dom"/>
</dbReference>
<feature type="region of interest" description="Disordered" evidence="5">
    <location>
        <begin position="1"/>
        <end position="29"/>
    </location>
</feature>
<dbReference type="FunCoup" id="A0A409VK85">
    <property type="interactions" value="203"/>
</dbReference>
<dbReference type="Gene3D" id="1.10.10.10">
    <property type="entry name" value="Winged helix-like DNA-binding domain superfamily/Winged helix DNA-binding domain"/>
    <property type="match status" value="1"/>
</dbReference>
<comment type="caution">
    <text evidence="7">The sequence shown here is derived from an EMBL/GenBank/DDBJ whole genome shotgun (WGS) entry which is preliminary data.</text>
</comment>
<evidence type="ECO:0000259" key="6">
    <source>
        <dbReference type="PROSITE" id="PS50186"/>
    </source>
</evidence>
<dbReference type="InterPro" id="IPR048255">
    <property type="entry name" value="IML1_N"/>
</dbReference>
<dbReference type="GO" id="GO:0010508">
    <property type="term" value="P:positive regulation of autophagy"/>
    <property type="evidence" value="ECO:0007669"/>
    <property type="project" value="TreeGrafter"/>
</dbReference>
<dbReference type="STRING" id="231916.A0A409VK85"/>
<dbReference type="EMBL" id="NHYE01005625">
    <property type="protein sequence ID" value="PPQ66658.1"/>
    <property type="molecule type" value="Genomic_DNA"/>
</dbReference>
<dbReference type="CDD" id="cd04449">
    <property type="entry name" value="DEP_DEPDC5-like"/>
    <property type="match status" value="1"/>
</dbReference>
<dbReference type="PANTHER" id="PTHR13179:SF8">
    <property type="entry name" value="GATOR COMPLEX PROTEIN DEPDC5"/>
    <property type="match status" value="1"/>
</dbReference>
<dbReference type="InParanoid" id="A0A409VK85"/>
<evidence type="ECO:0000256" key="4">
    <source>
        <dbReference type="ARBA" id="ARBA00021881"/>
    </source>
</evidence>
<evidence type="ECO:0000256" key="5">
    <source>
        <dbReference type="SAM" id="MobiDB-lite"/>
    </source>
</evidence>
<comment type="subcellular location">
    <subcellularLocation>
        <location evidence="1">Vacuole membrane</location>
        <topology evidence="1">Peripheral membrane protein</topology>
    </subcellularLocation>
</comment>
<feature type="compositionally biased region" description="Polar residues" evidence="5">
    <location>
        <begin position="637"/>
        <end position="653"/>
    </location>
</feature>
<feature type="compositionally biased region" description="Low complexity" evidence="5">
    <location>
        <begin position="707"/>
        <end position="719"/>
    </location>
</feature>
<dbReference type="GO" id="GO:0005096">
    <property type="term" value="F:GTPase activator activity"/>
    <property type="evidence" value="ECO:0007669"/>
    <property type="project" value="InterPro"/>
</dbReference>
<feature type="compositionally biased region" description="Basic and acidic residues" evidence="5">
    <location>
        <begin position="605"/>
        <end position="620"/>
    </location>
</feature>
<dbReference type="SMART" id="SM00049">
    <property type="entry name" value="DEP"/>
    <property type="match status" value="1"/>
</dbReference>